<reference evidence="3 4" key="1">
    <citation type="journal article" date="2018" name="IMA Fungus">
        <title>IMA Genome-F 9: Draft genome sequence of Annulohypoxylon stygium, Aspergillus mulundensis, Berkeleyomyces basicola (syn. Thielaviopsis basicola), Ceratocystis smalleyi, two Cercospora beticola strains, Coleophoma cylindrospora, Fusarium fracticaudum, Phialophora cf. hyalina, and Morchella septimelata.</title>
        <authorList>
            <person name="Wingfield B.D."/>
            <person name="Bills G.F."/>
            <person name="Dong Y."/>
            <person name="Huang W."/>
            <person name="Nel W.J."/>
            <person name="Swalarsk-Parry B.S."/>
            <person name="Vaghefi N."/>
            <person name="Wilken P.M."/>
            <person name="An Z."/>
            <person name="de Beer Z.W."/>
            <person name="De Vos L."/>
            <person name="Chen L."/>
            <person name="Duong T.A."/>
            <person name="Gao Y."/>
            <person name="Hammerbacher A."/>
            <person name="Kikkert J.R."/>
            <person name="Li Y."/>
            <person name="Li H."/>
            <person name="Li K."/>
            <person name="Li Q."/>
            <person name="Liu X."/>
            <person name="Ma X."/>
            <person name="Naidoo K."/>
            <person name="Pethybridge S.J."/>
            <person name="Sun J."/>
            <person name="Steenkamp E.T."/>
            <person name="van der Nest M.A."/>
            <person name="van Wyk S."/>
            <person name="Wingfield M.J."/>
            <person name="Xiong C."/>
            <person name="Yue Q."/>
            <person name="Zhang X."/>
        </authorList>
    </citation>
    <scope>NUCLEOTIDE SEQUENCE [LARGE SCALE GENOMIC DNA]</scope>
    <source>
        <strain evidence="3 4">DSM 5745</strain>
    </source>
</reference>
<evidence type="ECO:0000256" key="2">
    <source>
        <dbReference type="SAM" id="SignalP"/>
    </source>
</evidence>
<dbReference type="AlphaFoldDB" id="A0A3D8R9R7"/>
<name>A0A3D8R9R7_9EURO</name>
<evidence type="ECO:0000256" key="1">
    <source>
        <dbReference type="SAM" id="MobiDB-lite"/>
    </source>
</evidence>
<organism evidence="3 4">
    <name type="scientific">Aspergillus mulundensis</name>
    <dbReference type="NCBI Taxonomy" id="1810919"/>
    <lineage>
        <taxon>Eukaryota</taxon>
        <taxon>Fungi</taxon>
        <taxon>Dikarya</taxon>
        <taxon>Ascomycota</taxon>
        <taxon>Pezizomycotina</taxon>
        <taxon>Eurotiomycetes</taxon>
        <taxon>Eurotiomycetidae</taxon>
        <taxon>Eurotiales</taxon>
        <taxon>Aspergillaceae</taxon>
        <taxon>Aspergillus</taxon>
        <taxon>Aspergillus subgen. Nidulantes</taxon>
    </lineage>
</organism>
<dbReference type="EMBL" id="PVWQ01000010">
    <property type="protein sequence ID" value="RDW70803.1"/>
    <property type="molecule type" value="Genomic_DNA"/>
</dbReference>
<dbReference type="Proteomes" id="UP000256690">
    <property type="component" value="Unassembled WGS sequence"/>
</dbReference>
<proteinExistence type="predicted"/>
<accession>A0A3D8R9R7</accession>
<keyword evidence="4" id="KW-1185">Reference proteome</keyword>
<feature type="signal peptide" evidence="2">
    <location>
        <begin position="1"/>
        <end position="17"/>
    </location>
</feature>
<protein>
    <recommendedName>
        <fullName evidence="5">Extracellular membrane protein CFEM domain-containing protein</fullName>
    </recommendedName>
</protein>
<sequence>MKLSLVALTSVLALAAAQDSSSTSTETSTAPATTASLTAQERCANNCDDDDICCKAACYSVPCPSDQQANDTNTCVSQCDQGDGTEADIQSYAQCQARCITTTYFPGTATLTDDSTSSATGSNTATTTSSGDDASSTDDSNSNDSNSDSSNATSTSGDSATETGSGDDPSDTNAAARLGVSAAGLAGLLVAAWAL</sequence>
<feature type="region of interest" description="Disordered" evidence="1">
    <location>
        <begin position="111"/>
        <end position="172"/>
    </location>
</feature>
<dbReference type="OrthoDB" id="5597238at2759"/>
<evidence type="ECO:0008006" key="5">
    <source>
        <dbReference type="Google" id="ProtNLM"/>
    </source>
</evidence>
<dbReference type="GeneID" id="38118684"/>
<dbReference type="STRING" id="1810919.A0A3D8R9R7"/>
<dbReference type="RefSeq" id="XP_026601334.1">
    <property type="nucleotide sequence ID" value="XM_026750330.1"/>
</dbReference>
<gene>
    <name evidence="3" type="ORF">DSM5745_08314</name>
</gene>
<evidence type="ECO:0000313" key="3">
    <source>
        <dbReference type="EMBL" id="RDW70803.1"/>
    </source>
</evidence>
<evidence type="ECO:0000313" key="4">
    <source>
        <dbReference type="Proteomes" id="UP000256690"/>
    </source>
</evidence>
<feature type="compositionally biased region" description="Low complexity" evidence="1">
    <location>
        <begin position="111"/>
        <end position="161"/>
    </location>
</feature>
<comment type="caution">
    <text evidence="3">The sequence shown here is derived from an EMBL/GenBank/DDBJ whole genome shotgun (WGS) entry which is preliminary data.</text>
</comment>
<feature type="chain" id="PRO_5017811400" description="Extracellular membrane protein CFEM domain-containing protein" evidence="2">
    <location>
        <begin position="18"/>
        <end position="195"/>
    </location>
</feature>
<keyword evidence="2" id="KW-0732">Signal</keyword>